<proteinExistence type="predicted"/>
<dbReference type="Proteomes" id="UP000828390">
    <property type="component" value="Unassembled WGS sequence"/>
</dbReference>
<evidence type="ECO:0000256" key="1">
    <source>
        <dbReference type="SAM" id="SignalP"/>
    </source>
</evidence>
<dbReference type="AlphaFoldDB" id="A0A9D4MW96"/>
<dbReference type="SMART" id="SM00280">
    <property type="entry name" value="KAZAL"/>
    <property type="match status" value="1"/>
</dbReference>
<accession>A0A9D4MW96</accession>
<keyword evidence="4" id="KW-1185">Reference proteome</keyword>
<keyword evidence="1" id="KW-0732">Signal</keyword>
<feature type="domain" description="Kazal-like" evidence="2">
    <location>
        <begin position="26"/>
        <end position="87"/>
    </location>
</feature>
<sequence>MLARRLILAAAVLIAGVTCIPVKRFWLDDIQCEEKINCTGQDLKPVCCTDAQTYGNECEMKLENQKKYCKIGDFNPIAVVHPGPCKNASHDGNHVNRFIRALFG</sequence>
<dbReference type="InterPro" id="IPR002350">
    <property type="entry name" value="Kazal_dom"/>
</dbReference>
<feature type="chain" id="PRO_5039610976" description="Kazal-like domain-containing protein" evidence="1">
    <location>
        <begin position="20"/>
        <end position="104"/>
    </location>
</feature>
<gene>
    <name evidence="3" type="ORF">DPMN_009071</name>
</gene>
<evidence type="ECO:0000313" key="3">
    <source>
        <dbReference type="EMBL" id="KAH3885082.1"/>
    </source>
</evidence>
<evidence type="ECO:0000259" key="2">
    <source>
        <dbReference type="PROSITE" id="PS51465"/>
    </source>
</evidence>
<feature type="signal peptide" evidence="1">
    <location>
        <begin position="1"/>
        <end position="19"/>
    </location>
</feature>
<evidence type="ECO:0000313" key="4">
    <source>
        <dbReference type="Proteomes" id="UP000828390"/>
    </source>
</evidence>
<protein>
    <recommendedName>
        <fullName evidence="2">Kazal-like domain-containing protein</fullName>
    </recommendedName>
</protein>
<reference evidence="3" key="2">
    <citation type="submission" date="2020-11" db="EMBL/GenBank/DDBJ databases">
        <authorList>
            <person name="McCartney M.A."/>
            <person name="Auch B."/>
            <person name="Kono T."/>
            <person name="Mallez S."/>
            <person name="Becker A."/>
            <person name="Gohl D.M."/>
            <person name="Silverstein K.A.T."/>
            <person name="Koren S."/>
            <person name="Bechman K.B."/>
            <person name="Herman A."/>
            <person name="Abrahante J.E."/>
            <person name="Garbe J."/>
        </authorList>
    </citation>
    <scope>NUCLEOTIDE SEQUENCE</scope>
    <source>
        <strain evidence="3">Duluth1</strain>
        <tissue evidence="3">Whole animal</tissue>
    </source>
</reference>
<name>A0A9D4MW96_DREPO</name>
<comment type="caution">
    <text evidence="3">The sequence shown here is derived from an EMBL/GenBank/DDBJ whole genome shotgun (WGS) entry which is preliminary data.</text>
</comment>
<organism evidence="3 4">
    <name type="scientific">Dreissena polymorpha</name>
    <name type="common">Zebra mussel</name>
    <name type="synonym">Mytilus polymorpha</name>
    <dbReference type="NCBI Taxonomy" id="45954"/>
    <lineage>
        <taxon>Eukaryota</taxon>
        <taxon>Metazoa</taxon>
        <taxon>Spiralia</taxon>
        <taxon>Lophotrochozoa</taxon>
        <taxon>Mollusca</taxon>
        <taxon>Bivalvia</taxon>
        <taxon>Autobranchia</taxon>
        <taxon>Heteroconchia</taxon>
        <taxon>Euheterodonta</taxon>
        <taxon>Imparidentia</taxon>
        <taxon>Neoheterodontei</taxon>
        <taxon>Myida</taxon>
        <taxon>Dreissenoidea</taxon>
        <taxon>Dreissenidae</taxon>
        <taxon>Dreissena</taxon>
    </lineage>
</organism>
<dbReference type="Pfam" id="PF00050">
    <property type="entry name" value="Kazal_1"/>
    <property type="match status" value="1"/>
</dbReference>
<dbReference type="PROSITE" id="PS51465">
    <property type="entry name" value="KAZAL_2"/>
    <property type="match status" value="1"/>
</dbReference>
<dbReference type="InterPro" id="IPR036058">
    <property type="entry name" value="Kazal_dom_sf"/>
</dbReference>
<dbReference type="SUPFAM" id="SSF100895">
    <property type="entry name" value="Kazal-type serine protease inhibitors"/>
    <property type="match status" value="1"/>
</dbReference>
<dbReference type="OrthoDB" id="6187595at2759"/>
<reference evidence="3" key="1">
    <citation type="journal article" date="2019" name="bioRxiv">
        <title>The Genome of the Zebra Mussel, Dreissena polymorpha: A Resource for Invasive Species Research.</title>
        <authorList>
            <person name="McCartney M.A."/>
            <person name="Auch B."/>
            <person name="Kono T."/>
            <person name="Mallez S."/>
            <person name="Zhang Y."/>
            <person name="Obille A."/>
            <person name="Becker A."/>
            <person name="Abrahante J.E."/>
            <person name="Garbe J."/>
            <person name="Badalamenti J.P."/>
            <person name="Herman A."/>
            <person name="Mangelson H."/>
            <person name="Liachko I."/>
            <person name="Sullivan S."/>
            <person name="Sone E.D."/>
            <person name="Koren S."/>
            <person name="Silverstein K.A.T."/>
            <person name="Beckman K.B."/>
            <person name="Gohl D.M."/>
        </authorList>
    </citation>
    <scope>NUCLEOTIDE SEQUENCE</scope>
    <source>
        <strain evidence="3">Duluth1</strain>
        <tissue evidence="3">Whole animal</tissue>
    </source>
</reference>
<dbReference type="Gene3D" id="3.30.60.30">
    <property type="match status" value="1"/>
</dbReference>
<dbReference type="EMBL" id="JAIWYP010000001">
    <property type="protein sequence ID" value="KAH3885082.1"/>
    <property type="molecule type" value="Genomic_DNA"/>
</dbReference>